<comment type="caution">
    <text evidence="2">The sequence shown here is derived from an EMBL/GenBank/DDBJ whole genome shotgun (WGS) entry which is preliminary data.</text>
</comment>
<dbReference type="OrthoDB" id="1029582at2"/>
<feature type="signal peptide" evidence="1">
    <location>
        <begin position="1"/>
        <end position="19"/>
    </location>
</feature>
<dbReference type="Proteomes" id="UP000292884">
    <property type="component" value="Unassembled WGS sequence"/>
</dbReference>
<dbReference type="EMBL" id="SJSK01000002">
    <property type="protein sequence ID" value="TCC92348.1"/>
    <property type="molecule type" value="Genomic_DNA"/>
</dbReference>
<dbReference type="RefSeq" id="WP_131553288.1">
    <property type="nucleotide sequence ID" value="NZ_SJSK01000002.1"/>
</dbReference>
<gene>
    <name evidence="2" type="ORF">EZ428_11520</name>
</gene>
<evidence type="ECO:0008006" key="4">
    <source>
        <dbReference type="Google" id="ProtNLM"/>
    </source>
</evidence>
<evidence type="ECO:0000313" key="3">
    <source>
        <dbReference type="Proteomes" id="UP000292884"/>
    </source>
</evidence>
<evidence type="ECO:0000313" key="2">
    <source>
        <dbReference type="EMBL" id="TCC92348.1"/>
    </source>
</evidence>
<keyword evidence="1" id="KW-0732">Signal</keyword>
<dbReference type="AlphaFoldDB" id="A0A4R0MYE5"/>
<name>A0A4R0MYE5_9SPHI</name>
<evidence type="ECO:0000256" key="1">
    <source>
        <dbReference type="SAM" id="SignalP"/>
    </source>
</evidence>
<keyword evidence="3" id="KW-1185">Reference proteome</keyword>
<organism evidence="2 3">
    <name type="scientific">Pedobacter frigiditerrae</name>
    <dbReference type="NCBI Taxonomy" id="2530452"/>
    <lineage>
        <taxon>Bacteria</taxon>
        <taxon>Pseudomonadati</taxon>
        <taxon>Bacteroidota</taxon>
        <taxon>Sphingobacteriia</taxon>
        <taxon>Sphingobacteriales</taxon>
        <taxon>Sphingobacteriaceae</taxon>
        <taxon>Pedobacter</taxon>
    </lineage>
</organism>
<proteinExistence type="predicted"/>
<accession>A0A4R0MYE5</accession>
<feature type="chain" id="PRO_5020432546" description="DUF4412 domain-containing protein" evidence="1">
    <location>
        <begin position="20"/>
        <end position="183"/>
    </location>
</feature>
<reference evidence="2 3" key="1">
    <citation type="submission" date="2019-02" db="EMBL/GenBank/DDBJ databases">
        <title>Pedobacter sp. RP-1-13 sp. nov., isolated from Arctic soil.</title>
        <authorList>
            <person name="Dahal R.H."/>
        </authorList>
    </citation>
    <scope>NUCLEOTIDE SEQUENCE [LARGE SCALE GENOMIC DNA]</scope>
    <source>
        <strain evidence="2 3">RP-1-13</strain>
    </source>
</reference>
<protein>
    <recommendedName>
        <fullName evidence="4">DUF4412 domain-containing protein</fullName>
    </recommendedName>
</protein>
<sequence length="183" mass="19501">MKKIIFTLVAFVFSVAVYAQKTLPEFKVGTVLHCSAYVQGQEFPLLLSVKSIAGPVSIGWAVDGYGEGTFEMTTKALESATKLAAVSQPALGATKLADEETFAIISKAAYKTLVDKKAFTYSGLNFKIKSPASVMKIGGKEVDATNVVSEDGKVELWVLNNAAFPFILQSAGLPTDIVVAEVK</sequence>